<dbReference type="GO" id="GO:0008146">
    <property type="term" value="F:sulfotransferase activity"/>
    <property type="evidence" value="ECO:0007669"/>
    <property type="project" value="InterPro"/>
</dbReference>
<gene>
    <name evidence="3" type="ORF">HHL24_28965</name>
</gene>
<evidence type="ECO:0008006" key="5">
    <source>
        <dbReference type="Google" id="ProtNLM"/>
    </source>
</evidence>
<evidence type="ECO:0000313" key="4">
    <source>
        <dbReference type="Proteomes" id="UP000544134"/>
    </source>
</evidence>
<dbReference type="SUPFAM" id="SSF52540">
    <property type="entry name" value="P-loop containing nucleoside triphosphate hydrolases"/>
    <property type="match status" value="1"/>
</dbReference>
<protein>
    <recommendedName>
        <fullName evidence="5">Sulfotransferase family protein</fullName>
    </recommendedName>
</protein>
<feature type="coiled-coil region" evidence="2">
    <location>
        <begin position="492"/>
        <end position="523"/>
    </location>
</feature>
<sequence>MINNLFMSVGAMRSSTTWLYSKLQNHPDIYFPPVKEIHYFTHARNIYDFESKENRTKWLNVVFSEQGDQGPEYFSENADRLDWFARYVGANEVSDEWYQSLYKDSEGRKYCADFSNLNSILDDTGWQLVRKNCTKIKAIYVLRDPFERVWSHYKHEMNWNGLAHEVQGKNFDLFVATLNKEWFWEQARYDLAIKRLKQSLSDDEFKVFYFEDFHSNPDKTLSELCNFLEIDESGLLSSKTEDKVNSSTPMAIPHTFAIHLHDKLSSVYDELALMGFSHPQWKSYKNNIATSAELLRLELEKSGLLLVEKERVISSLTDELSLRGAEIASLQESDAAHNQQSLRLERLLTERDERMITMTDELLLRDARIASLQQSNVDYCQQSLRSEQLLAERDEQIIAINRARENELENLNAVVREHETQAAVFDEALIDLKKQLAERQMFSAFLETEVTTLTGAVNEREIQIAKLAEVIAEHERLVERSTTIFQKQTAEIENLSKLAAIHKREAEEALQQLREKEVLLREIHRSPSWRLTRPFRRIREI</sequence>
<dbReference type="AlphaFoldDB" id="A0A848IKZ7"/>
<proteinExistence type="predicted"/>
<dbReference type="PANTHER" id="PTHR10605">
    <property type="entry name" value="HEPARAN SULFATE SULFOTRANSFERASE"/>
    <property type="match status" value="1"/>
</dbReference>
<evidence type="ECO:0000256" key="1">
    <source>
        <dbReference type="ARBA" id="ARBA00022679"/>
    </source>
</evidence>
<name>A0A848IKZ7_9BURK</name>
<keyword evidence="4" id="KW-1185">Reference proteome</keyword>
<comment type="caution">
    <text evidence="3">The sequence shown here is derived from an EMBL/GenBank/DDBJ whole genome shotgun (WGS) entry which is preliminary data.</text>
</comment>
<keyword evidence="2" id="KW-0175">Coiled coil</keyword>
<organism evidence="3 4">
    <name type="scientific">Paraburkholderia polaris</name>
    <dbReference type="NCBI Taxonomy" id="2728848"/>
    <lineage>
        <taxon>Bacteria</taxon>
        <taxon>Pseudomonadati</taxon>
        <taxon>Pseudomonadota</taxon>
        <taxon>Betaproteobacteria</taxon>
        <taxon>Burkholderiales</taxon>
        <taxon>Burkholderiaceae</taxon>
        <taxon>Paraburkholderia</taxon>
    </lineage>
</organism>
<dbReference type="PANTHER" id="PTHR10605:SF56">
    <property type="entry name" value="BIFUNCTIONAL HEPARAN SULFATE N-DEACETYLASE_N-SULFOTRANSFERASE"/>
    <property type="match status" value="1"/>
</dbReference>
<reference evidence="3 4" key="1">
    <citation type="submission" date="2020-04" db="EMBL/GenBank/DDBJ databases">
        <title>Paraburkholderia sp. RP-4-7 isolated from soil.</title>
        <authorList>
            <person name="Dahal R.H."/>
        </authorList>
    </citation>
    <scope>NUCLEOTIDE SEQUENCE [LARGE SCALE GENOMIC DNA]</scope>
    <source>
        <strain evidence="3 4">RP-4-7</strain>
    </source>
</reference>
<dbReference type="InterPro" id="IPR027417">
    <property type="entry name" value="P-loop_NTPase"/>
</dbReference>
<evidence type="ECO:0000313" key="3">
    <source>
        <dbReference type="EMBL" id="NMM01950.1"/>
    </source>
</evidence>
<accession>A0A848IKZ7</accession>
<keyword evidence="1" id="KW-0808">Transferase</keyword>
<dbReference type="InterPro" id="IPR037359">
    <property type="entry name" value="NST/OST"/>
</dbReference>
<feature type="coiled-coil region" evidence="2">
    <location>
        <begin position="386"/>
        <end position="421"/>
    </location>
</feature>
<dbReference type="Pfam" id="PF13469">
    <property type="entry name" value="Sulfotransfer_3"/>
    <property type="match status" value="1"/>
</dbReference>
<dbReference type="Proteomes" id="UP000544134">
    <property type="component" value="Unassembled WGS sequence"/>
</dbReference>
<dbReference type="EMBL" id="JABBGJ010000035">
    <property type="protein sequence ID" value="NMM01950.1"/>
    <property type="molecule type" value="Genomic_DNA"/>
</dbReference>
<evidence type="ECO:0000256" key="2">
    <source>
        <dbReference type="SAM" id="Coils"/>
    </source>
</evidence>
<dbReference type="Gene3D" id="3.40.50.300">
    <property type="entry name" value="P-loop containing nucleotide triphosphate hydrolases"/>
    <property type="match status" value="1"/>
</dbReference>
<dbReference type="RefSeq" id="WP_169488772.1">
    <property type="nucleotide sequence ID" value="NZ_JABBGJ010000035.1"/>
</dbReference>